<name>A0A1E3PSG8_9ASCO</name>
<dbReference type="OrthoDB" id="4096789at2759"/>
<evidence type="ECO:0000313" key="3">
    <source>
        <dbReference type="EMBL" id="ODQ68366.1"/>
    </source>
</evidence>
<evidence type="ECO:0000256" key="1">
    <source>
        <dbReference type="SAM" id="Coils"/>
    </source>
</evidence>
<dbReference type="PANTHER" id="PTHR38120:SF1">
    <property type="entry name" value="M PROTEIN, SEROTYPE 2.1"/>
    <property type="match status" value="1"/>
</dbReference>
<dbReference type="Proteomes" id="UP000095009">
    <property type="component" value="Unassembled WGS sequence"/>
</dbReference>
<feature type="coiled-coil region" evidence="1">
    <location>
        <begin position="313"/>
        <end position="340"/>
    </location>
</feature>
<accession>A0A1E3PSG8</accession>
<evidence type="ECO:0000313" key="4">
    <source>
        <dbReference type="Proteomes" id="UP000095009"/>
    </source>
</evidence>
<feature type="region of interest" description="Disordered" evidence="2">
    <location>
        <begin position="1"/>
        <end position="62"/>
    </location>
</feature>
<proteinExistence type="predicted"/>
<dbReference type="PANTHER" id="PTHR38120">
    <property type="entry name" value="EXPRESSED PROTEIN"/>
    <property type="match status" value="1"/>
</dbReference>
<feature type="compositionally biased region" description="Polar residues" evidence="2">
    <location>
        <begin position="15"/>
        <end position="26"/>
    </location>
</feature>
<sequence>MDQYDQYSEDEDQFHQFSSSVSSYPTRSLADNPYPSPLSARTRPNQNHPSHGHQPTSSQLLVSNSRLREALELEQEETRRLARVQHETRLKQEQAQVERTRLEADLVERDTSIEELNQQIEEESNRYKQLDAQLYKQQKSFIDEKLKWFETESQLEDTLHQLNCQIVQLGQENQALKKQKEEDEKTKNNADEILGKSRISVHTQTELLEDPRVIKKNLNTKIELLKQELHEVDHNYQIKQSHLQQEVEQLRAINQQLMQENESIQLLVTERAVLGQLNSHQALQSKASSGADSPNLSDNESFHEDNHPNSLAYELHLIQLEEQAEQAAELELEVAEHKRLNYDLRFKNRSLESYNRAMSMYIERITAKLLEFKGFERLVETSGAISLNPRQIQEFSMRVASVSDAGLHRTLSNPNSNANDTVNKSFQSPNVLAPPAALIAGRSASCSIGSYDHTWAHDQKPTNKTNALPNLDATTIMLEPPLEVPRTRPHKSFSQGHGHGFSQSSGTLYGLAVSPVRPTNSSSTLAMGALPTLSPSGSSLAPNFIPVNSMQWSRMIFNKHGYVGNGGNSESGNMISRNRRQSLGIDGVDEIENTDDGLTKNTAIKNSDGLRAIPRSTSFPGSISATSNASTIQVDGGDSDDRARQAGHRRKTSTVSQQTLKPLRLPSMSKK</sequence>
<feature type="compositionally biased region" description="Polar residues" evidence="2">
    <location>
        <begin position="616"/>
        <end position="633"/>
    </location>
</feature>
<reference evidence="3 4" key="1">
    <citation type="journal article" date="2016" name="Proc. Natl. Acad. Sci. U.S.A.">
        <title>Comparative genomics of biotechnologically important yeasts.</title>
        <authorList>
            <person name="Riley R."/>
            <person name="Haridas S."/>
            <person name="Wolfe K.H."/>
            <person name="Lopes M.R."/>
            <person name="Hittinger C.T."/>
            <person name="Goeker M."/>
            <person name="Salamov A.A."/>
            <person name="Wisecaver J.H."/>
            <person name="Long T.M."/>
            <person name="Calvey C.H."/>
            <person name="Aerts A.L."/>
            <person name="Barry K.W."/>
            <person name="Choi C."/>
            <person name="Clum A."/>
            <person name="Coughlan A.Y."/>
            <person name="Deshpande S."/>
            <person name="Douglass A.P."/>
            <person name="Hanson S.J."/>
            <person name="Klenk H.-P."/>
            <person name="LaButti K.M."/>
            <person name="Lapidus A."/>
            <person name="Lindquist E.A."/>
            <person name="Lipzen A.M."/>
            <person name="Meier-Kolthoff J.P."/>
            <person name="Ohm R.A."/>
            <person name="Otillar R.P."/>
            <person name="Pangilinan J.L."/>
            <person name="Peng Y."/>
            <person name="Rokas A."/>
            <person name="Rosa C.A."/>
            <person name="Scheuner C."/>
            <person name="Sibirny A.A."/>
            <person name="Slot J.C."/>
            <person name="Stielow J.B."/>
            <person name="Sun H."/>
            <person name="Kurtzman C.P."/>
            <person name="Blackwell M."/>
            <person name="Grigoriev I.V."/>
            <person name="Jeffries T.W."/>
        </authorList>
    </citation>
    <scope>NUCLEOTIDE SEQUENCE [LARGE SCALE GENOMIC DNA]</scope>
    <source>
        <strain evidence="3 4">DSM 6958</strain>
    </source>
</reference>
<protein>
    <submittedName>
        <fullName evidence="3">Uncharacterized protein</fullName>
    </submittedName>
</protein>
<feature type="compositionally biased region" description="Polar residues" evidence="2">
    <location>
        <begin position="42"/>
        <end position="62"/>
    </location>
</feature>
<keyword evidence="1" id="KW-0175">Coiled coil</keyword>
<dbReference type="STRING" id="857566.A0A1E3PSG8"/>
<dbReference type="AlphaFoldDB" id="A0A1E3PSG8"/>
<gene>
    <name evidence="3" type="ORF">NADFUDRAFT_49011</name>
</gene>
<evidence type="ECO:0000256" key="2">
    <source>
        <dbReference type="SAM" id="MobiDB-lite"/>
    </source>
</evidence>
<organism evidence="3 4">
    <name type="scientific">Nadsonia fulvescens var. elongata DSM 6958</name>
    <dbReference type="NCBI Taxonomy" id="857566"/>
    <lineage>
        <taxon>Eukaryota</taxon>
        <taxon>Fungi</taxon>
        <taxon>Dikarya</taxon>
        <taxon>Ascomycota</taxon>
        <taxon>Saccharomycotina</taxon>
        <taxon>Dipodascomycetes</taxon>
        <taxon>Dipodascales</taxon>
        <taxon>Dipodascales incertae sedis</taxon>
        <taxon>Nadsonia</taxon>
    </lineage>
</organism>
<feature type="region of interest" description="Disordered" evidence="2">
    <location>
        <begin position="616"/>
        <end position="671"/>
    </location>
</feature>
<keyword evidence="4" id="KW-1185">Reference proteome</keyword>
<feature type="region of interest" description="Disordered" evidence="2">
    <location>
        <begin position="284"/>
        <end position="307"/>
    </location>
</feature>
<feature type="compositionally biased region" description="Polar residues" evidence="2">
    <location>
        <begin position="284"/>
        <end position="299"/>
    </location>
</feature>
<dbReference type="EMBL" id="KV454406">
    <property type="protein sequence ID" value="ODQ68366.1"/>
    <property type="molecule type" value="Genomic_DNA"/>
</dbReference>
<feature type="coiled-coil region" evidence="1">
    <location>
        <begin position="67"/>
        <end position="267"/>
    </location>
</feature>